<evidence type="ECO:0000313" key="11">
    <source>
        <dbReference type="Proteomes" id="UP000011083"/>
    </source>
</evidence>
<comment type="similarity">
    <text evidence="2">Belongs to the major facilitator superfamily. Sugar transporter (TC 2.A.1.1) family.</text>
</comment>
<dbReference type="Proteomes" id="UP000011083">
    <property type="component" value="Unassembled WGS sequence"/>
</dbReference>
<keyword evidence="3" id="KW-0813">Transport</keyword>
<feature type="transmembrane region" description="Helical" evidence="8">
    <location>
        <begin position="194"/>
        <end position="219"/>
    </location>
</feature>
<evidence type="ECO:0000256" key="1">
    <source>
        <dbReference type="ARBA" id="ARBA00004141"/>
    </source>
</evidence>
<feature type="transmembrane region" description="Helical" evidence="8">
    <location>
        <begin position="454"/>
        <end position="476"/>
    </location>
</feature>
<feature type="transmembrane region" description="Helical" evidence="8">
    <location>
        <begin position="401"/>
        <end position="419"/>
    </location>
</feature>
<sequence>MDDLTSRSGGRGLGSPKNMAYSPVLSSVDPADDGALGAPKEADLEFATVEFNNVEEKEDEDEPRRGRKQNIAKIDETRHRAGAVSGTYEEEFDQDKDLPDFNPLRQRGTVGSRGWIDRWAMVAGVVGFAAVGGFLFGYDTGVVGGAILLIQEQFDLSSLLVETVISIALVGAIIGSASGGLLSDSLGRRKAPDVTTLILGRFIVGLAIGVAAIVSPVYLAEISPTRYRGAVVTVNNLCLTGGQFVSYLVDSAFVSVPGGWRWMLGLGAVPAAVQLVGVVMWLPESPRWLIGRYMAVRDQDPQDLPMGDMTSSSASLETRPDFFGEDGAEWRERLDRAEWERQQARSILRRLRGGGHAYEEEQVEREIEGEIEEIEDSLRQQSQTSLADKWRMLSTKPVRSALVVAAMYYSPTILKMAGFESHESAIWFADIIAFSNAFFTGVALFLMDRAGRRTLLLVSLSGVVAALVMLGIAFFGDRTHTGYTAVASLVVYVAFFALGMGPIPWVVNSEIYPADVRGLANGLAATVNWSANLLVSSTFLTYIDLVGTTLVFWTFAGVGVAAWLFVFFKLPETKGVPIEHIQQLFVSGDRFVEQPPARKDATLPTV</sequence>
<dbReference type="InterPro" id="IPR036259">
    <property type="entry name" value="MFS_trans_sf"/>
</dbReference>
<dbReference type="PROSITE" id="PS50850">
    <property type="entry name" value="MFS"/>
    <property type="match status" value="1"/>
</dbReference>
<dbReference type="PROSITE" id="PS00217">
    <property type="entry name" value="SUGAR_TRANSPORT_2"/>
    <property type="match status" value="1"/>
</dbReference>
<dbReference type="PANTHER" id="PTHR48020">
    <property type="entry name" value="PROTON MYO-INOSITOL COTRANSPORTER"/>
    <property type="match status" value="1"/>
</dbReference>
<feature type="transmembrane region" description="Helical" evidence="8">
    <location>
        <begin position="519"/>
        <end position="543"/>
    </location>
</feature>
<evidence type="ECO:0000256" key="7">
    <source>
        <dbReference type="SAM" id="MobiDB-lite"/>
    </source>
</evidence>
<dbReference type="Pfam" id="PF00083">
    <property type="entry name" value="Sugar_tr"/>
    <property type="match status" value="3"/>
</dbReference>
<dbReference type="InterPro" id="IPR020846">
    <property type="entry name" value="MFS_dom"/>
</dbReference>
<dbReference type="AlphaFoldDB" id="L8GVT5"/>
<dbReference type="InterPro" id="IPR003663">
    <property type="entry name" value="Sugar/inositol_transpt"/>
</dbReference>
<evidence type="ECO:0000256" key="5">
    <source>
        <dbReference type="ARBA" id="ARBA00022989"/>
    </source>
</evidence>
<dbReference type="GO" id="GO:0016020">
    <property type="term" value="C:membrane"/>
    <property type="evidence" value="ECO:0007669"/>
    <property type="project" value="UniProtKB-SubCell"/>
</dbReference>
<evidence type="ECO:0000256" key="4">
    <source>
        <dbReference type="ARBA" id="ARBA00022692"/>
    </source>
</evidence>
<reference evidence="10 11" key="1">
    <citation type="journal article" date="2013" name="Genome Biol.">
        <title>Genome of Acanthamoeba castellanii highlights extensive lateral gene transfer and early evolution of tyrosine kinase signaling.</title>
        <authorList>
            <person name="Clarke M."/>
            <person name="Lohan A.J."/>
            <person name="Liu B."/>
            <person name="Lagkouvardos I."/>
            <person name="Roy S."/>
            <person name="Zafar N."/>
            <person name="Bertelli C."/>
            <person name="Schilde C."/>
            <person name="Kianianmomeni A."/>
            <person name="Burglin T.R."/>
            <person name="Frech C."/>
            <person name="Turcotte B."/>
            <person name="Kopec K.O."/>
            <person name="Synnott J.M."/>
            <person name="Choo C."/>
            <person name="Paponov I."/>
            <person name="Finkler A."/>
            <person name="Soon Heng Tan C."/>
            <person name="Hutchins A.P."/>
            <person name="Weinmeier T."/>
            <person name="Rattei T."/>
            <person name="Chu J.S."/>
            <person name="Gimenez G."/>
            <person name="Irimia M."/>
            <person name="Rigden D.J."/>
            <person name="Fitzpatrick D.A."/>
            <person name="Lorenzo-Morales J."/>
            <person name="Bateman A."/>
            <person name="Chiu C.H."/>
            <person name="Tang P."/>
            <person name="Hegemann P."/>
            <person name="Fromm H."/>
            <person name="Raoult D."/>
            <person name="Greub G."/>
            <person name="Miranda-Saavedra D."/>
            <person name="Chen N."/>
            <person name="Nash P."/>
            <person name="Ginger M.L."/>
            <person name="Horn M."/>
            <person name="Schaap P."/>
            <person name="Caler L."/>
            <person name="Loftus B."/>
        </authorList>
    </citation>
    <scope>NUCLEOTIDE SEQUENCE [LARGE SCALE GENOMIC DNA]</scope>
    <source>
        <strain evidence="10 11">Neff</strain>
    </source>
</reference>
<evidence type="ECO:0000313" key="10">
    <source>
        <dbReference type="EMBL" id="ELR17354.1"/>
    </source>
</evidence>
<evidence type="ECO:0000256" key="6">
    <source>
        <dbReference type="ARBA" id="ARBA00023136"/>
    </source>
</evidence>
<dbReference type="PANTHER" id="PTHR48020:SF12">
    <property type="entry name" value="PROTON MYO-INOSITOL COTRANSPORTER"/>
    <property type="match status" value="1"/>
</dbReference>
<organism evidence="10 11">
    <name type="scientific">Acanthamoeba castellanii (strain ATCC 30010 / Neff)</name>
    <dbReference type="NCBI Taxonomy" id="1257118"/>
    <lineage>
        <taxon>Eukaryota</taxon>
        <taxon>Amoebozoa</taxon>
        <taxon>Discosea</taxon>
        <taxon>Longamoebia</taxon>
        <taxon>Centramoebida</taxon>
        <taxon>Acanthamoebidae</taxon>
        <taxon>Acanthamoeba</taxon>
    </lineage>
</organism>
<dbReference type="InterPro" id="IPR005828">
    <property type="entry name" value="MFS_sugar_transport-like"/>
</dbReference>
<dbReference type="InterPro" id="IPR005829">
    <property type="entry name" value="Sugar_transporter_CS"/>
</dbReference>
<keyword evidence="6 8" id="KW-0472">Membrane</keyword>
<dbReference type="OrthoDB" id="6612291at2759"/>
<gene>
    <name evidence="10" type="ORF">ACA1_060920</name>
</gene>
<name>L8GVT5_ACACF</name>
<evidence type="ECO:0000256" key="8">
    <source>
        <dbReference type="SAM" id="Phobius"/>
    </source>
</evidence>
<keyword evidence="4 8" id="KW-0812">Transmembrane</keyword>
<feature type="transmembrane region" description="Helical" evidence="8">
    <location>
        <begin position="262"/>
        <end position="282"/>
    </location>
</feature>
<dbReference type="InterPro" id="IPR050814">
    <property type="entry name" value="Myo-inositol_Transporter"/>
</dbReference>
<dbReference type="GO" id="GO:0022857">
    <property type="term" value="F:transmembrane transporter activity"/>
    <property type="evidence" value="ECO:0007669"/>
    <property type="project" value="InterPro"/>
</dbReference>
<dbReference type="PRINTS" id="PR00171">
    <property type="entry name" value="SUGRTRNSPORT"/>
</dbReference>
<evidence type="ECO:0000256" key="3">
    <source>
        <dbReference type="ARBA" id="ARBA00022448"/>
    </source>
</evidence>
<feature type="domain" description="Major facilitator superfamily (MFS) profile" evidence="9">
    <location>
        <begin position="18"/>
        <end position="574"/>
    </location>
</feature>
<feature type="transmembrane region" description="Helical" evidence="8">
    <location>
        <begin position="158"/>
        <end position="182"/>
    </location>
</feature>
<dbReference type="EMBL" id="KB007974">
    <property type="protein sequence ID" value="ELR17354.1"/>
    <property type="molecule type" value="Genomic_DNA"/>
</dbReference>
<accession>L8GVT5</accession>
<dbReference type="GeneID" id="14918273"/>
<feature type="region of interest" description="Disordered" evidence="7">
    <location>
        <begin position="1"/>
        <end position="71"/>
    </location>
</feature>
<feature type="transmembrane region" description="Helical" evidence="8">
    <location>
        <begin position="549"/>
        <end position="568"/>
    </location>
</feature>
<dbReference type="PROSITE" id="PS00216">
    <property type="entry name" value="SUGAR_TRANSPORT_1"/>
    <property type="match status" value="2"/>
</dbReference>
<dbReference type="KEGG" id="acan:ACA1_060920"/>
<evidence type="ECO:0000259" key="9">
    <source>
        <dbReference type="PROSITE" id="PS50850"/>
    </source>
</evidence>
<dbReference type="SUPFAM" id="SSF103473">
    <property type="entry name" value="MFS general substrate transporter"/>
    <property type="match status" value="1"/>
</dbReference>
<keyword evidence="5 8" id="KW-1133">Transmembrane helix</keyword>
<dbReference type="RefSeq" id="XP_004339367.1">
    <property type="nucleotide sequence ID" value="XM_004339319.1"/>
</dbReference>
<feature type="transmembrane region" description="Helical" evidence="8">
    <location>
        <begin position="425"/>
        <end position="447"/>
    </location>
</feature>
<proteinExistence type="inferred from homology"/>
<dbReference type="VEuPathDB" id="AmoebaDB:ACA1_060920"/>
<protein>
    <submittedName>
        <fullName evidence="10">Transporter, major facilitator superfamily protein</fullName>
    </submittedName>
</protein>
<feature type="transmembrane region" description="Helical" evidence="8">
    <location>
        <begin position="482"/>
        <end position="507"/>
    </location>
</feature>
<comment type="subcellular location">
    <subcellularLocation>
        <location evidence="1">Membrane</location>
        <topology evidence="1">Multi-pass membrane protein</topology>
    </subcellularLocation>
</comment>
<keyword evidence="11" id="KW-1185">Reference proteome</keyword>
<dbReference type="Gene3D" id="1.20.1250.20">
    <property type="entry name" value="MFS general substrate transporter like domains"/>
    <property type="match status" value="1"/>
</dbReference>
<evidence type="ECO:0000256" key="2">
    <source>
        <dbReference type="ARBA" id="ARBA00010992"/>
    </source>
</evidence>
<dbReference type="OMA" id="PRWLYKM"/>